<dbReference type="PATRIC" id="fig|1550024.3.peg.4362"/>
<evidence type="ECO:0000256" key="2">
    <source>
        <dbReference type="ARBA" id="ARBA00022723"/>
    </source>
</evidence>
<dbReference type="AlphaFoldDB" id="A0A0D8IVI0"/>
<dbReference type="Proteomes" id="UP000032483">
    <property type="component" value="Unassembled WGS sequence"/>
</dbReference>
<dbReference type="SFLD" id="SFLDS00029">
    <property type="entry name" value="Radical_SAM"/>
    <property type="match status" value="1"/>
</dbReference>
<reference evidence="7 9" key="2">
    <citation type="submission" date="2015-10" db="EMBL/GenBank/DDBJ databases">
        <title>A novel member of the family Ruminococcaceae isolated from human faeces.</title>
        <authorList>
            <person name="Shkoporov A.N."/>
            <person name="Chaplin A.V."/>
            <person name="Motuzova O.V."/>
            <person name="Kafarskaia L.I."/>
            <person name="Efimov B.A."/>
        </authorList>
    </citation>
    <scope>NUCLEOTIDE SEQUENCE [LARGE SCALE GENOMIC DNA]</scope>
    <source>
        <strain evidence="7 9">668</strain>
    </source>
</reference>
<evidence type="ECO:0000256" key="4">
    <source>
        <dbReference type="ARBA" id="ARBA00023014"/>
    </source>
</evidence>
<comment type="caution">
    <text evidence="6">The sequence shown here is derived from an EMBL/GenBank/DDBJ whole genome shotgun (WGS) entry which is preliminary data.</text>
</comment>
<feature type="domain" description="Radical SAM core" evidence="5">
    <location>
        <begin position="48"/>
        <end position="269"/>
    </location>
</feature>
<proteinExistence type="predicted"/>
<evidence type="ECO:0000256" key="1">
    <source>
        <dbReference type="ARBA" id="ARBA00022691"/>
    </source>
</evidence>
<name>A0A0D8IVI0_9FIRM</name>
<dbReference type="InterPro" id="IPR013785">
    <property type="entry name" value="Aldolase_TIM"/>
</dbReference>
<keyword evidence="4" id="KW-0411">Iron-sulfur</keyword>
<keyword evidence="2" id="KW-0479">Metal-binding</keyword>
<dbReference type="Proteomes" id="UP000053433">
    <property type="component" value="Unassembled WGS sequence"/>
</dbReference>
<evidence type="ECO:0000259" key="5">
    <source>
        <dbReference type="PROSITE" id="PS51918"/>
    </source>
</evidence>
<keyword evidence="8" id="KW-1185">Reference proteome</keyword>
<protein>
    <recommendedName>
        <fullName evidence="5">Radical SAM core domain-containing protein</fullName>
    </recommendedName>
</protein>
<organism evidence="6 8">
    <name type="scientific">Ruthenibacterium lactatiformans</name>
    <dbReference type="NCBI Taxonomy" id="1550024"/>
    <lineage>
        <taxon>Bacteria</taxon>
        <taxon>Bacillati</taxon>
        <taxon>Bacillota</taxon>
        <taxon>Clostridia</taxon>
        <taxon>Eubacteriales</taxon>
        <taxon>Oscillospiraceae</taxon>
        <taxon>Ruthenibacterium</taxon>
    </lineage>
</organism>
<dbReference type="Gene3D" id="3.20.20.70">
    <property type="entry name" value="Aldolase class I"/>
    <property type="match status" value="1"/>
</dbReference>
<evidence type="ECO:0000256" key="3">
    <source>
        <dbReference type="ARBA" id="ARBA00023004"/>
    </source>
</evidence>
<sequence>MIEDILAKAGSGALLERQDALRLLEVATGSAEYYALLGAANAYARTAFRGRGVIFAQIGIDAQACGVNCKFCSLAADARRGQPACIKTLEETVELARELAASGIEDLFLMTTAEFPQEKFLAYGRAVRAVLPPQMRLVANVGDFGPAYAAALKEAGFTGVYHIHRLREGTDTNARPQARIRTMDVVRGAGLELYYCVEPIGPEHTHQELVDEMLRIRDYPVGVMAVMKRIAVPGTPLGSQGEISAAQLAKICAVTTLTARPPRAMCVHEPDELCLMAGANQIYAECGVNPRDNSLETRLNRGFSTEQARALLQKTEWEV</sequence>
<keyword evidence="3" id="KW-0408">Iron</keyword>
<dbReference type="InterPro" id="IPR058240">
    <property type="entry name" value="rSAM_sf"/>
</dbReference>
<dbReference type="GO" id="GO:0051536">
    <property type="term" value="F:iron-sulfur cluster binding"/>
    <property type="evidence" value="ECO:0007669"/>
    <property type="project" value="UniProtKB-KW"/>
</dbReference>
<dbReference type="InterPro" id="IPR007197">
    <property type="entry name" value="rSAM"/>
</dbReference>
<evidence type="ECO:0000313" key="9">
    <source>
        <dbReference type="Proteomes" id="UP000053433"/>
    </source>
</evidence>
<dbReference type="PROSITE" id="PS51918">
    <property type="entry name" value="RADICAL_SAM"/>
    <property type="match status" value="1"/>
</dbReference>
<dbReference type="GeneID" id="42858619"/>
<dbReference type="EMBL" id="LMUA01000029">
    <property type="protein sequence ID" value="KUE75130.1"/>
    <property type="molecule type" value="Genomic_DNA"/>
</dbReference>
<keyword evidence="1" id="KW-0949">S-adenosyl-L-methionine</keyword>
<dbReference type="RefSeq" id="WP_050006692.1">
    <property type="nucleotide sequence ID" value="NZ_CATXDA010000040.1"/>
</dbReference>
<evidence type="ECO:0000313" key="7">
    <source>
        <dbReference type="EMBL" id="KUE75130.1"/>
    </source>
</evidence>
<accession>A0A0D8IVI0</accession>
<evidence type="ECO:0000313" key="8">
    <source>
        <dbReference type="Proteomes" id="UP000032483"/>
    </source>
</evidence>
<reference evidence="6" key="1">
    <citation type="submission" date="2015-02" db="EMBL/GenBank/DDBJ databases">
        <title>A novel member of the family Ruminococcaceae isolated from human feces.</title>
        <authorList>
            <person name="Shkoporov A.N."/>
            <person name="Chaplin A.V."/>
            <person name="Motuzova O.V."/>
            <person name="Kafarskaia L.I."/>
            <person name="Khokhlova E.V."/>
            <person name="Efimov B.A."/>
        </authorList>
    </citation>
    <scope>NUCLEOTIDE SEQUENCE [LARGE SCALE GENOMIC DNA]</scope>
    <source>
        <strain evidence="6">585-1</strain>
    </source>
</reference>
<accession>A0A0W7TMR2</accession>
<dbReference type="GO" id="GO:0003824">
    <property type="term" value="F:catalytic activity"/>
    <property type="evidence" value="ECO:0007669"/>
    <property type="project" value="InterPro"/>
</dbReference>
<evidence type="ECO:0000313" key="6">
    <source>
        <dbReference type="EMBL" id="KJF38286.1"/>
    </source>
</evidence>
<dbReference type="GO" id="GO:0046872">
    <property type="term" value="F:metal ion binding"/>
    <property type="evidence" value="ECO:0007669"/>
    <property type="project" value="UniProtKB-KW"/>
</dbReference>
<dbReference type="SUPFAM" id="SSF102114">
    <property type="entry name" value="Radical SAM enzymes"/>
    <property type="match status" value="1"/>
</dbReference>
<dbReference type="EMBL" id="JXXK01000055">
    <property type="protein sequence ID" value="KJF38286.1"/>
    <property type="molecule type" value="Genomic_DNA"/>
</dbReference>
<gene>
    <name evidence="7" type="ORF">ASJ35_15555</name>
    <name evidence="6" type="ORF">TQ39_18995</name>
</gene>